<dbReference type="GO" id="GO:0005975">
    <property type="term" value="P:carbohydrate metabolic process"/>
    <property type="evidence" value="ECO:0007669"/>
    <property type="project" value="UniProtKB-ARBA"/>
</dbReference>
<evidence type="ECO:0000313" key="3">
    <source>
        <dbReference type="EMBL" id="ABJ84979.1"/>
    </source>
</evidence>
<dbReference type="OrthoDB" id="99887at2"/>
<dbReference type="EMBL" id="CP000473">
    <property type="protein sequence ID" value="ABJ84979.1"/>
    <property type="molecule type" value="Genomic_DNA"/>
</dbReference>
<gene>
    <name evidence="3" type="ordered locus">Acid_4012</name>
</gene>
<dbReference type="eggNOG" id="COG3525">
    <property type="taxonomic scope" value="Bacteria"/>
</dbReference>
<dbReference type="Gene3D" id="3.30.379.10">
    <property type="entry name" value="Chitobiase/beta-hexosaminidase domain 2-like"/>
    <property type="match status" value="1"/>
</dbReference>
<name>Q01ZD6_SOLUE</name>
<reference evidence="3" key="1">
    <citation type="submission" date="2006-10" db="EMBL/GenBank/DDBJ databases">
        <title>Complete sequence of Solibacter usitatus Ellin6076.</title>
        <authorList>
            <consortium name="US DOE Joint Genome Institute"/>
            <person name="Copeland A."/>
            <person name="Lucas S."/>
            <person name="Lapidus A."/>
            <person name="Barry K."/>
            <person name="Detter J.C."/>
            <person name="Glavina del Rio T."/>
            <person name="Hammon N."/>
            <person name="Israni S."/>
            <person name="Dalin E."/>
            <person name="Tice H."/>
            <person name="Pitluck S."/>
            <person name="Thompson L.S."/>
            <person name="Brettin T."/>
            <person name="Bruce D."/>
            <person name="Han C."/>
            <person name="Tapia R."/>
            <person name="Gilna P."/>
            <person name="Schmutz J."/>
            <person name="Larimer F."/>
            <person name="Land M."/>
            <person name="Hauser L."/>
            <person name="Kyrpides N."/>
            <person name="Mikhailova N."/>
            <person name="Janssen P.H."/>
            <person name="Kuske C.R."/>
            <person name="Richardson P."/>
        </authorList>
    </citation>
    <scope>NUCLEOTIDE SEQUENCE</scope>
    <source>
        <strain evidence="3">Ellin6076</strain>
    </source>
</reference>
<dbReference type="InParanoid" id="Q01ZD6"/>
<feature type="signal peptide" evidence="2">
    <location>
        <begin position="1"/>
        <end position="17"/>
    </location>
</feature>
<dbReference type="GO" id="GO:0016787">
    <property type="term" value="F:hydrolase activity"/>
    <property type="evidence" value="ECO:0007669"/>
    <property type="project" value="UniProtKB-KW"/>
</dbReference>
<evidence type="ECO:0000256" key="1">
    <source>
        <dbReference type="ARBA" id="ARBA00022801"/>
    </source>
</evidence>
<keyword evidence="2" id="KW-0732">Signal</keyword>
<dbReference type="KEGG" id="sus:Acid_4012"/>
<evidence type="ECO:0008006" key="4">
    <source>
        <dbReference type="Google" id="ProtNLM"/>
    </source>
</evidence>
<keyword evidence="1" id="KW-0378">Hydrolase</keyword>
<dbReference type="HOGENOM" id="CLU_387689_0_0_0"/>
<accession>Q01ZD6</accession>
<sequence length="747" mass="83699" precursor="true">MKHLAVFLYAVASFAQSADLQYDPASPQAAFAATEIRRAFAARGQSLVENGGGAQPIRLVLTATAAKANAAADSLGVARLKDPSPQSYAIRRVQKAGVTTVAVLAADGPGAMYGGLDLAEAVRLGTLGSLANTDHSPYIEKRGIKFNVPLDARTPSYSDNSDAAQNNIAEMWSIEFWHEFIDEMARHRYNVLSLWSLHPFPSLVKVPEFPDVALNDVMRTKVPMDDTFSASGSDMVRPVTLTKLETLRTMTIDQKIAFWREVMQYAADRGVEVYWFTWNIFTFGAEGKYGITSQQDNPKTIDYFRASVRELILTYPLLAGIGITAGEHMQNRKDEFASEKWLWRTYGLGIMDAKKLQPARSVRLIHRYHQTVQSEILDAFQSYPDTFELSFKYAIAHMYSIPNPPFIQAALPHISSQHRTWLTVRDDDVYSFRWGNPEFARAFIRNMPGKDKVTGFYMGPDGYIWGREFMSTEPESPRQLVISKRWYSFMLWGRLSYDPELPDSLFLKTLAARFPEAPAEKLSTAWSAASMVFPQITRFFWGDIDLRWFPEACLSHPKGAKGFYTVANFMDGETMPGSGALDILEWRKKLAAGEAMNGTTPLQIADALAANAQTALRLLAELRAMPQQSKELRLTLGDMEAMAHLGNYYAAKIRGAADLALFDQSGKAAQKESAIVFLQQALDHWKRYATAYTVQYRQPLLYNRVGWVDIPGLTGKVEQDISIARLWAPGTLSDAARKRSADNPFRQ</sequence>
<protein>
    <recommendedName>
        <fullName evidence="4">Carbohydrate-binding family 6 protein</fullName>
    </recommendedName>
</protein>
<dbReference type="STRING" id="234267.Acid_4012"/>
<proteinExistence type="predicted"/>
<evidence type="ECO:0000256" key="2">
    <source>
        <dbReference type="SAM" id="SignalP"/>
    </source>
</evidence>
<feature type="chain" id="PRO_5004162769" description="Carbohydrate-binding family 6 protein" evidence="2">
    <location>
        <begin position="18"/>
        <end position="747"/>
    </location>
</feature>
<dbReference type="AlphaFoldDB" id="Q01ZD6"/>
<organism evidence="3">
    <name type="scientific">Solibacter usitatus (strain Ellin6076)</name>
    <dbReference type="NCBI Taxonomy" id="234267"/>
    <lineage>
        <taxon>Bacteria</taxon>
        <taxon>Pseudomonadati</taxon>
        <taxon>Acidobacteriota</taxon>
        <taxon>Terriglobia</taxon>
        <taxon>Bryobacterales</taxon>
        <taxon>Solibacteraceae</taxon>
        <taxon>Candidatus Solibacter</taxon>
    </lineage>
</organism>
<dbReference type="InterPro" id="IPR029018">
    <property type="entry name" value="Hex-like_dom2"/>
</dbReference>